<name>A0A0F5IPN5_9BACT</name>
<dbReference type="HOGENOM" id="CLU_133130_0_0_10"/>
<dbReference type="InterPro" id="IPR011576">
    <property type="entry name" value="Pyridox_Oxase_N"/>
</dbReference>
<dbReference type="InterPro" id="IPR052917">
    <property type="entry name" value="Stress-Dev_Protein"/>
</dbReference>
<protein>
    <recommendedName>
        <fullName evidence="1">Pyridoxamine 5'-phosphate oxidase N-terminal domain-containing protein</fullName>
    </recommendedName>
</protein>
<evidence type="ECO:0000313" key="2">
    <source>
        <dbReference type="EMBL" id="KKB47315.1"/>
    </source>
</evidence>
<feature type="domain" description="Pyridoxamine 5'-phosphate oxidase N-terminal" evidence="1">
    <location>
        <begin position="10"/>
        <end position="126"/>
    </location>
</feature>
<dbReference type="EMBL" id="AQHV01000026">
    <property type="protein sequence ID" value="KKB47315.1"/>
    <property type="molecule type" value="Genomic_DNA"/>
</dbReference>
<accession>A0A0F5IPN5</accession>
<reference evidence="2 3" key="1">
    <citation type="submission" date="2013-04" db="EMBL/GenBank/DDBJ databases">
        <title>The Genome Sequence of Parabacteroides goldsteinii DSM 19448.</title>
        <authorList>
            <consortium name="The Broad Institute Genomics Platform"/>
            <person name="Earl A."/>
            <person name="Ward D."/>
            <person name="Feldgarden M."/>
            <person name="Gevers D."/>
            <person name="Martens E."/>
            <person name="Sakamoto M."/>
            <person name="Benno Y."/>
            <person name="Song Y."/>
            <person name="Liu C."/>
            <person name="Lee J."/>
            <person name="Bolanos M."/>
            <person name="Vaisanen M.L."/>
            <person name="Finegold S.M."/>
            <person name="Walker B."/>
            <person name="Young S."/>
            <person name="Zeng Q."/>
            <person name="Gargeya S."/>
            <person name="Fitzgerald M."/>
            <person name="Haas B."/>
            <person name="Abouelleil A."/>
            <person name="Allen A.W."/>
            <person name="Alvarado L."/>
            <person name="Arachchi H.M."/>
            <person name="Berlin A.M."/>
            <person name="Chapman S.B."/>
            <person name="Gainer-Dewar J."/>
            <person name="Goldberg J."/>
            <person name="Griggs A."/>
            <person name="Gujja S."/>
            <person name="Hansen M."/>
            <person name="Howarth C."/>
            <person name="Imamovic A."/>
            <person name="Ireland A."/>
            <person name="Larimer J."/>
            <person name="McCowan C."/>
            <person name="Murphy C."/>
            <person name="Pearson M."/>
            <person name="Poon T.W."/>
            <person name="Priest M."/>
            <person name="Roberts A."/>
            <person name="Saif S."/>
            <person name="Shea T."/>
            <person name="Sisk P."/>
            <person name="Sykes S."/>
            <person name="Wortman J."/>
            <person name="Nusbaum C."/>
            <person name="Birren B."/>
        </authorList>
    </citation>
    <scope>NUCLEOTIDE SEQUENCE [LARGE SCALE GENOMIC DNA]</scope>
    <source>
        <strain evidence="2 3">DSM 19448</strain>
    </source>
</reference>
<dbReference type="RefSeq" id="WP_007653865.1">
    <property type="nucleotide sequence ID" value="NZ_KQ033914.1"/>
</dbReference>
<dbReference type="PANTHER" id="PTHR34818">
    <property type="entry name" value="PROTEIN BLI-3"/>
    <property type="match status" value="1"/>
</dbReference>
<organism evidence="2 3">
    <name type="scientific">Parabacteroides goldsteinii DSM 19448 = WAL 12034</name>
    <dbReference type="NCBI Taxonomy" id="927665"/>
    <lineage>
        <taxon>Bacteria</taxon>
        <taxon>Pseudomonadati</taxon>
        <taxon>Bacteroidota</taxon>
        <taxon>Bacteroidia</taxon>
        <taxon>Bacteroidales</taxon>
        <taxon>Tannerellaceae</taxon>
        <taxon>Parabacteroides</taxon>
    </lineage>
</organism>
<dbReference type="PATRIC" id="fig|927665.4.peg.4846"/>
<gene>
    <name evidence="2" type="ORF">HMPREF1535_04725</name>
</gene>
<dbReference type="AlphaFoldDB" id="A0A0F5IPN5"/>
<dbReference type="Proteomes" id="UP000033047">
    <property type="component" value="Unassembled WGS sequence"/>
</dbReference>
<dbReference type="SUPFAM" id="SSF50475">
    <property type="entry name" value="FMN-binding split barrel"/>
    <property type="match status" value="1"/>
</dbReference>
<evidence type="ECO:0000313" key="3">
    <source>
        <dbReference type="Proteomes" id="UP000033047"/>
    </source>
</evidence>
<proteinExistence type="predicted"/>
<evidence type="ECO:0000259" key="1">
    <source>
        <dbReference type="Pfam" id="PF01243"/>
    </source>
</evidence>
<dbReference type="Gene3D" id="2.30.110.10">
    <property type="entry name" value="Electron Transport, Fmn-binding Protein, Chain A"/>
    <property type="match status" value="1"/>
</dbReference>
<sequence length="139" mass="16126">MRDPEKTIGNIVDKQTVSFLGSVDEEGFPNIKAMLQPRKREGIRTFYFTTNTSSRRVAQFRENDRSCIYFCDRRFFKGVMLKGTIEVLTDPASKELIWLPGDTMYYKEGVTDPDYCVLKFTAFSGRYYSGFKSEDFSVE</sequence>
<dbReference type="PANTHER" id="PTHR34818:SF1">
    <property type="entry name" value="PROTEIN BLI-3"/>
    <property type="match status" value="1"/>
</dbReference>
<comment type="caution">
    <text evidence="2">The sequence shown here is derived from an EMBL/GenBank/DDBJ whole genome shotgun (WGS) entry which is preliminary data.</text>
</comment>
<dbReference type="Pfam" id="PF01243">
    <property type="entry name" value="PNPOx_N"/>
    <property type="match status" value="1"/>
</dbReference>
<dbReference type="InterPro" id="IPR012349">
    <property type="entry name" value="Split_barrel_FMN-bd"/>
</dbReference>
<dbReference type="STRING" id="927665.HMPREF1535_04725"/>